<evidence type="ECO:0000313" key="3">
    <source>
        <dbReference type="Proteomes" id="UP000250086"/>
    </source>
</evidence>
<evidence type="ECO:0000259" key="1">
    <source>
        <dbReference type="PROSITE" id="PS50846"/>
    </source>
</evidence>
<name>A0A2X0V5T1_9GAMM</name>
<dbReference type="InterPro" id="IPR036163">
    <property type="entry name" value="HMA_dom_sf"/>
</dbReference>
<keyword evidence="3" id="KW-1185">Reference proteome</keyword>
<dbReference type="AlphaFoldDB" id="A0A2X0V5T1"/>
<gene>
    <name evidence="2" type="primary">cadA_1</name>
    <name evidence="2" type="ORF">NCTC13093_01221</name>
</gene>
<dbReference type="EMBL" id="UAPV01000001">
    <property type="protein sequence ID" value="SPT69834.1"/>
    <property type="molecule type" value="Genomic_DNA"/>
</dbReference>
<dbReference type="Pfam" id="PF00403">
    <property type="entry name" value="HMA"/>
    <property type="match status" value="1"/>
</dbReference>
<proteinExistence type="predicted"/>
<dbReference type="OrthoDB" id="9813965at2"/>
<dbReference type="Gene3D" id="3.30.70.100">
    <property type="match status" value="1"/>
</dbReference>
<dbReference type="EC" id="3.6.3.3" evidence="2"/>
<dbReference type="SUPFAM" id="SSF55008">
    <property type="entry name" value="HMA, heavy metal-associated domain"/>
    <property type="match status" value="1"/>
</dbReference>
<keyword evidence="2" id="KW-0378">Hydrolase</keyword>
<dbReference type="RefSeq" id="WP_113743971.1">
    <property type="nucleotide sequence ID" value="NZ_UAPU01000007.1"/>
</dbReference>
<evidence type="ECO:0000313" key="2">
    <source>
        <dbReference type="EMBL" id="SPT69834.1"/>
    </source>
</evidence>
<dbReference type="InterPro" id="IPR006121">
    <property type="entry name" value="HMA_dom"/>
</dbReference>
<dbReference type="CDD" id="cd00371">
    <property type="entry name" value="HMA"/>
    <property type="match status" value="1"/>
</dbReference>
<sequence length="75" mass="8492">MKVRFDIKGIDCPHCAMDLQKKMCSLEPVKEATINFAIGSLVVDTHDECDEEELLDLMQQCADDFEDGISIDLRD</sequence>
<dbReference type="GO" id="GO:0016787">
    <property type="term" value="F:hydrolase activity"/>
    <property type="evidence" value="ECO:0007669"/>
    <property type="project" value="UniProtKB-KW"/>
</dbReference>
<dbReference type="PROSITE" id="PS50846">
    <property type="entry name" value="HMA_2"/>
    <property type="match status" value="1"/>
</dbReference>
<feature type="domain" description="HMA" evidence="1">
    <location>
        <begin position="1"/>
        <end position="66"/>
    </location>
</feature>
<organism evidence="2 3">
    <name type="scientific">Anaerobiospirillum thomasii</name>
    <dbReference type="NCBI Taxonomy" id="179995"/>
    <lineage>
        <taxon>Bacteria</taxon>
        <taxon>Pseudomonadati</taxon>
        <taxon>Pseudomonadota</taxon>
        <taxon>Gammaproteobacteria</taxon>
        <taxon>Aeromonadales</taxon>
        <taxon>Succinivibrionaceae</taxon>
        <taxon>Anaerobiospirillum</taxon>
    </lineage>
</organism>
<reference evidence="2 3" key="1">
    <citation type="submission" date="2018-06" db="EMBL/GenBank/DDBJ databases">
        <authorList>
            <consortium name="Pathogen Informatics"/>
            <person name="Doyle S."/>
        </authorList>
    </citation>
    <scope>NUCLEOTIDE SEQUENCE [LARGE SCALE GENOMIC DNA]</scope>
    <source>
        <strain evidence="2 3">NCTC13093</strain>
    </source>
</reference>
<dbReference type="GO" id="GO:0046872">
    <property type="term" value="F:metal ion binding"/>
    <property type="evidence" value="ECO:0007669"/>
    <property type="project" value="InterPro"/>
</dbReference>
<dbReference type="Proteomes" id="UP000250086">
    <property type="component" value="Unassembled WGS sequence"/>
</dbReference>
<protein>
    <submittedName>
        <fullName evidence="2">Cadmium, zinc and cobalt-transporting ATPase</fullName>
        <ecNumber evidence="2">3.6.3.3</ecNumber>
    </submittedName>
</protein>
<accession>A0A2X0V5T1</accession>